<sequence>MNVGLVLTGLVLIGIGAAMAAFPHGVRNFVGSREWQEHPERAGRKQERRARAVGGLIGFGLGCPTLLAGLTL</sequence>
<dbReference type="AlphaFoldDB" id="A0ABD6A054"/>
<dbReference type="EMBL" id="JBHTAT010000001">
    <property type="protein sequence ID" value="MFC7256328.1"/>
    <property type="molecule type" value="Genomic_DNA"/>
</dbReference>
<name>A0ABD6A054_9EURY</name>
<dbReference type="Proteomes" id="UP001596434">
    <property type="component" value="Unassembled WGS sequence"/>
</dbReference>
<keyword evidence="2" id="KW-1185">Reference proteome</keyword>
<evidence type="ECO:0000313" key="2">
    <source>
        <dbReference type="Proteomes" id="UP001596434"/>
    </source>
</evidence>
<protein>
    <submittedName>
        <fullName evidence="1">Uncharacterized protein</fullName>
    </submittedName>
</protein>
<dbReference type="RefSeq" id="WP_379705025.1">
    <property type="nucleotide sequence ID" value="NZ_JBHTAT010000001.1"/>
</dbReference>
<reference evidence="1 2" key="1">
    <citation type="journal article" date="2019" name="Int. J. Syst. Evol. Microbiol.">
        <title>The Global Catalogue of Microorganisms (GCM) 10K type strain sequencing project: providing services to taxonomists for standard genome sequencing and annotation.</title>
        <authorList>
            <consortium name="The Broad Institute Genomics Platform"/>
            <consortium name="The Broad Institute Genome Sequencing Center for Infectious Disease"/>
            <person name="Wu L."/>
            <person name="Ma J."/>
        </authorList>
    </citation>
    <scope>NUCLEOTIDE SEQUENCE [LARGE SCALE GENOMIC DNA]</scope>
    <source>
        <strain evidence="1 2">GX21</strain>
    </source>
</reference>
<dbReference type="GeneID" id="96954715"/>
<proteinExistence type="predicted"/>
<accession>A0ABD6A054</accession>
<evidence type="ECO:0000313" key="1">
    <source>
        <dbReference type="EMBL" id="MFC7256328.1"/>
    </source>
</evidence>
<gene>
    <name evidence="1" type="ORF">ACFQKE_13655</name>
</gene>
<comment type="caution">
    <text evidence="1">The sequence shown here is derived from an EMBL/GenBank/DDBJ whole genome shotgun (WGS) entry which is preliminary data.</text>
</comment>
<organism evidence="1 2">
    <name type="scientific">Haloplanus litoreus</name>
    <dbReference type="NCBI Taxonomy" id="767515"/>
    <lineage>
        <taxon>Archaea</taxon>
        <taxon>Methanobacteriati</taxon>
        <taxon>Methanobacteriota</taxon>
        <taxon>Stenosarchaea group</taxon>
        <taxon>Halobacteria</taxon>
        <taxon>Halobacteriales</taxon>
        <taxon>Haloferacaceae</taxon>
        <taxon>Haloplanus</taxon>
    </lineage>
</organism>